<organism evidence="11 12">
    <name type="scientific">Iocasia fonsfrigidae</name>
    <dbReference type="NCBI Taxonomy" id="2682810"/>
    <lineage>
        <taxon>Bacteria</taxon>
        <taxon>Bacillati</taxon>
        <taxon>Bacillota</taxon>
        <taxon>Clostridia</taxon>
        <taxon>Halanaerobiales</taxon>
        <taxon>Halanaerobiaceae</taxon>
        <taxon>Iocasia</taxon>
    </lineage>
</organism>
<gene>
    <name evidence="11" type="primary">lepB</name>
    <name evidence="11" type="ORF">GM661_08405</name>
</gene>
<evidence type="ECO:0000256" key="3">
    <source>
        <dbReference type="ARBA" id="ARBA00009370"/>
    </source>
</evidence>
<dbReference type="EMBL" id="CP046640">
    <property type="protein sequence ID" value="QTL97999.1"/>
    <property type="molecule type" value="Genomic_DNA"/>
</dbReference>
<proteinExistence type="inferred from homology"/>
<feature type="active site" evidence="7">
    <location>
        <position position="81"/>
    </location>
</feature>
<dbReference type="GO" id="GO:0005886">
    <property type="term" value="C:plasma membrane"/>
    <property type="evidence" value="ECO:0007669"/>
    <property type="project" value="UniProtKB-SubCell"/>
</dbReference>
<dbReference type="InterPro" id="IPR000223">
    <property type="entry name" value="Pept_S26A_signal_pept_1"/>
</dbReference>
<dbReference type="InterPro" id="IPR019533">
    <property type="entry name" value="Peptidase_S26"/>
</dbReference>
<dbReference type="PANTHER" id="PTHR43390:SF1">
    <property type="entry name" value="CHLOROPLAST PROCESSING PEPTIDASE"/>
    <property type="match status" value="1"/>
</dbReference>
<dbReference type="InterPro" id="IPR036286">
    <property type="entry name" value="LexA/Signal_pep-like_sf"/>
</dbReference>
<evidence type="ECO:0000256" key="4">
    <source>
        <dbReference type="ARBA" id="ARBA00013208"/>
    </source>
</evidence>
<dbReference type="KEGG" id="ifn:GM661_08405"/>
<evidence type="ECO:0000256" key="1">
    <source>
        <dbReference type="ARBA" id="ARBA00000677"/>
    </source>
</evidence>
<feature type="active site" evidence="7">
    <location>
        <position position="38"/>
    </location>
</feature>
<dbReference type="Proteomes" id="UP000665020">
    <property type="component" value="Chromosome"/>
</dbReference>
<dbReference type="InterPro" id="IPR019757">
    <property type="entry name" value="Pept_S26A_signal_pept_1_Lys-AS"/>
</dbReference>
<dbReference type="GO" id="GO:0004252">
    <property type="term" value="F:serine-type endopeptidase activity"/>
    <property type="evidence" value="ECO:0007669"/>
    <property type="project" value="InterPro"/>
</dbReference>
<dbReference type="NCBIfam" id="TIGR02227">
    <property type="entry name" value="sigpep_I_bact"/>
    <property type="match status" value="1"/>
</dbReference>
<keyword evidence="6 8" id="KW-0378">Hydrolase</keyword>
<name>A0A8A7KEV5_9FIRM</name>
<dbReference type="CDD" id="cd06530">
    <property type="entry name" value="S26_SPase_I"/>
    <property type="match status" value="1"/>
</dbReference>
<dbReference type="InterPro" id="IPR019756">
    <property type="entry name" value="Pept_S26A_signal_pept_1_Ser-AS"/>
</dbReference>
<dbReference type="PROSITE" id="PS00761">
    <property type="entry name" value="SPASE_I_3"/>
    <property type="match status" value="1"/>
</dbReference>
<dbReference type="GO" id="GO:0006465">
    <property type="term" value="P:signal peptide processing"/>
    <property type="evidence" value="ECO:0007669"/>
    <property type="project" value="InterPro"/>
</dbReference>
<evidence type="ECO:0000256" key="2">
    <source>
        <dbReference type="ARBA" id="ARBA00004401"/>
    </source>
</evidence>
<accession>A0A8A7KEV5</accession>
<evidence type="ECO:0000259" key="10">
    <source>
        <dbReference type="Pfam" id="PF10502"/>
    </source>
</evidence>
<keyword evidence="5 8" id="KW-0645">Protease</keyword>
<keyword evidence="8" id="KW-0812">Transmembrane</keyword>
<dbReference type="Pfam" id="PF10502">
    <property type="entry name" value="Peptidase_S26"/>
    <property type="match status" value="1"/>
</dbReference>
<evidence type="ECO:0000313" key="11">
    <source>
        <dbReference type="EMBL" id="QTL97999.1"/>
    </source>
</evidence>
<dbReference type="RefSeq" id="WP_125989891.1">
    <property type="nucleotide sequence ID" value="NZ_CP046640.1"/>
</dbReference>
<dbReference type="PROSITE" id="PS00501">
    <property type="entry name" value="SPASE_I_1"/>
    <property type="match status" value="1"/>
</dbReference>
<dbReference type="PROSITE" id="PS00760">
    <property type="entry name" value="SPASE_I_2"/>
    <property type="match status" value="1"/>
</dbReference>
<keyword evidence="12" id="KW-1185">Reference proteome</keyword>
<protein>
    <recommendedName>
        <fullName evidence="4 8">Signal peptidase I</fullName>
        <ecNumber evidence="4 8">3.4.21.89</ecNumber>
    </recommendedName>
</protein>
<evidence type="ECO:0000256" key="6">
    <source>
        <dbReference type="ARBA" id="ARBA00022801"/>
    </source>
</evidence>
<feature type="transmembrane region" description="Helical" evidence="8">
    <location>
        <begin position="14"/>
        <end position="34"/>
    </location>
</feature>
<keyword evidence="8" id="KW-1133">Transmembrane helix</keyword>
<dbReference type="EC" id="3.4.21.89" evidence="4 8"/>
<dbReference type="GO" id="GO:0009003">
    <property type="term" value="F:signal peptidase activity"/>
    <property type="evidence" value="ECO:0007669"/>
    <property type="project" value="UniProtKB-EC"/>
</dbReference>
<keyword evidence="8" id="KW-0472">Membrane</keyword>
<dbReference type="PRINTS" id="PR00727">
    <property type="entry name" value="LEADERPTASE"/>
</dbReference>
<reference evidence="11" key="1">
    <citation type="submission" date="2019-12" db="EMBL/GenBank/DDBJ databases">
        <authorList>
            <person name="zhang j."/>
            <person name="sun C.M."/>
        </authorList>
    </citation>
    <scope>NUCLEOTIDE SEQUENCE</scope>
    <source>
        <strain evidence="11">NS-1</strain>
    </source>
</reference>
<evidence type="ECO:0000313" key="12">
    <source>
        <dbReference type="Proteomes" id="UP000665020"/>
    </source>
</evidence>
<dbReference type="AlphaFoldDB" id="A0A8A7KEV5"/>
<comment type="similarity">
    <text evidence="3 9">Belongs to the peptidase S26 family.</text>
</comment>
<dbReference type="Gene3D" id="2.10.109.10">
    <property type="entry name" value="Umud Fragment, subunit A"/>
    <property type="match status" value="1"/>
</dbReference>
<sequence length="178" mass="20582">MIDSGDIKEFLQSLVIAAILAFFIITFIAQSFVVDGQSMEPTLHDGERLFVNKFIYRFHPPERLDIIVFKPHGAPRNKFIKRVIGLPGETIYIHNGRTFVDGEPLKEDYINEKMQGEYGPYQVPEGHVFVMGDNRNHSADSRIPSYVGYVDYKSISGKAFWVYWPLNKMRVIRHKENT</sequence>
<dbReference type="PANTHER" id="PTHR43390">
    <property type="entry name" value="SIGNAL PEPTIDASE I"/>
    <property type="match status" value="1"/>
</dbReference>
<evidence type="ECO:0000256" key="7">
    <source>
        <dbReference type="PIRSR" id="PIRSR600223-1"/>
    </source>
</evidence>
<dbReference type="InterPro" id="IPR019758">
    <property type="entry name" value="Pept_S26A_signal_pept_1_CS"/>
</dbReference>
<dbReference type="SUPFAM" id="SSF51306">
    <property type="entry name" value="LexA/Signal peptidase"/>
    <property type="match status" value="1"/>
</dbReference>
<evidence type="ECO:0000256" key="5">
    <source>
        <dbReference type="ARBA" id="ARBA00022670"/>
    </source>
</evidence>
<evidence type="ECO:0000256" key="9">
    <source>
        <dbReference type="RuleBase" id="RU362042"/>
    </source>
</evidence>
<comment type="catalytic activity">
    <reaction evidence="1 8">
        <text>Cleavage of hydrophobic, N-terminal signal or leader sequences from secreted and periplasmic proteins.</text>
        <dbReference type="EC" id="3.4.21.89"/>
    </reaction>
</comment>
<comment type="subcellular location">
    <subcellularLocation>
        <location evidence="2">Cell membrane</location>
        <topology evidence="2">Single-pass type II membrane protein</topology>
    </subcellularLocation>
    <subcellularLocation>
        <location evidence="9">Membrane</location>
        <topology evidence="9">Single-pass type II membrane protein</topology>
    </subcellularLocation>
</comment>
<feature type="domain" description="Peptidase S26" evidence="10">
    <location>
        <begin position="8"/>
        <end position="164"/>
    </location>
</feature>
<evidence type="ECO:0000256" key="8">
    <source>
        <dbReference type="RuleBase" id="RU003993"/>
    </source>
</evidence>